<accession>A0A2N5S435</accession>
<comment type="caution">
    <text evidence="1">The sequence shown here is derived from an EMBL/GenBank/DDBJ whole genome shotgun (WGS) entry which is preliminary data.</text>
</comment>
<reference evidence="1 2" key="1">
    <citation type="submission" date="2017-11" db="EMBL/GenBank/DDBJ databases">
        <title>De novo assembly and phasing of dikaryotic genomes from two isolates of Puccinia coronata f. sp. avenae, the causal agent of oat crown rust.</title>
        <authorList>
            <person name="Miller M.E."/>
            <person name="Zhang Y."/>
            <person name="Omidvar V."/>
            <person name="Sperschneider J."/>
            <person name="Schwessinger B."/>
            <person name="Raley C."/>
            <person name="Palmer J.M."/>
            <person name="Garnica D."/>
            <person name="Upadhyaya N."/>
            <person name="Rathjen J."/>
            <person name="Taylor J.M."/>
            <person name="Park R.F."/>
            <person name="Dodds P.N."/>
            <person name="Hirsch C.D."/>
            <person name="Kianian S.F."/>
            <person name="Figueroa M."/>
        </authorList>
    </citation>
    <scope>NUCLEOTIDE SEQUENCE [LARGE SCALE GENOMIC DNA]</scope>
    <source>
        <strain evidence="1">12NC29</strain>
    </source>
</reference>
<dbReference type="AlphaFoldDB" id="A0A2N5S435"/>
<evidence type="ECO:0000313" key="2">
    <source>
        <dbReference type="Proteomes" id="UP000235388"/>
    </source>
</evidence>
<evidence type="ECO:0000313" key="1">
    <source>
        <dbReference type="EMBL" id="PLW07990.1"/>
    </source>
</evidence>
<name>A0A2N5S435_9BASI</name>
<keyword evidence="2" id="KW-1185">Reference proteome</keyword>
<gene>
    <name evidence="1" type="ORF">PCANC_23327</name>
</gene>
<protein>
    <submittedName>
        <fullName evidence="1">Uncharacterized protein</fullName>
    </submittedName>
</protein>
<dbReference type="EMBL" id="PGCJ01001189">
    <property type="protein sequence ID" value="PLW07990.1"/>
    <property type="molecule type" value="Genomic_DNA"/>
</dbReference>
<sequence>MTCFGSLPCNLTFAPHLQLAFLGYLDLSQPVFGLTRPQPANLWFSQDLKAANLWYSTLKVANLWYSTLKAANLWYPTLKATNLWY</sequence>
<proteinExistence type="predicted"/>
<organism evidence="1 2">
    <name type="scientific">Puccinia coronata f. sp. avenae</name>
    <dbReference type="NCBI Taxonomy" id="200324"/>
    <lineage>
        <taxon>Eukaryota</taxon>
        <taxon>Fungi</taxon>
        <taxon>Dikarya</taxon>
        <taxon>Basidiomycota</taxon>
        <taxon>Pucciniomycotina</taxon>
        <taxon>Pucciniomycetes</taxon>
        <taxon>Pucciniales</taxon>
        <taxon>Pucciniaceae</taxon>
        <taxon>Puccinia</taxon>
    </lineage>
</organism>
<dbReference type="Proteomes" id="UP000235388">
    <property type="component" value="Unassembled WGS sequence"/>
</dbReference>